<sequence>MGMDPSLGKGNRIISVDIFDTLLLRNGYSEERRFMLVAKKIKEQCPAVKSNVRDIFMSRYMSHHWLYRLYQKKQINKEPTIQEILGVQLSMLTDDCIILQDLLEAELAVESEVLSLNEDLYSWLKVQVQRGIKVVFFSDMYLSTEIINKLLSRNGVDLPFDLFVSCESGVSKHQGTAFPWLSKKYNVSAKEILHLGDNYSTDYSNAIAAGVNALHTPRSAKFYILEDAFKFFDKLWLRSNEYA</sequence>
<keyword evidence="2" id="KW-1185">Reference proteome</keyword>
<dbReference type="Proteomes" id="UP001168107">
    <property type="component" value="Unassembled WGS sequence"/>
</dbReference>
<dbReference type="Gene3D" id="3.40.50.1000">
    <property type="entry name" value="HAD superfamily/HAD-like"/>
    <property type="match status" value="1"/>
</dbReference>
<dbReference type="RefSeq" id="WP_290018745.1">
    <property type="nucleotide sequence ID" value="NZ_JAOPLL010000005.1"/>
</dbReference>
<protein>
    <submittedName>
        <fullName evidence="1">Uncharacterized protein</fullName>
    </submittedName>
</protein>
<organism evidence="1 2">
    <name type="scientific">Aeromonas bestiarum</name>
    <dbReference type="NCBI Taxonomy" id="105751"/>
    <lineage>
        <taxon>Bacteria</taxon>
        <taxon>Pseudomonadati</taxon>
        <taxon>Pseudomonadota</taxon>
        <taxon>Gammaproteobacteria</taxon>
        <taxon>Aeromonadales</taxon>
        <taxon>Aeromonadaceae</taxon>
        <taxon>Aeromonas</taxon>
    </lineage>
</organism>
<evidence type="ECO:0000313" key="2">
    <source>
        <dbReference type="Proteomes" id="UP001168107"/>
    </source>
</evidence>
<dbReference type="InterPro" id="IPR036412">
    <property type="entry name" value="HAD-like_sf"/>
</dbReference>
<evidence type="ECO:0000313" key="1">
    <source>
        <dbReference type="EMBL" id="MDM5072621.1"/>
    </source>
</evidence>
<accession>A0ABT7Q141</accession>
<dbReference type="InterPro" id="IPR023214">
    <property type="entry name" value="HAD_sf"/>
</dbReference>
<dbReference type="SUPFAM" id="SSF56784">
    <property type="entry name" value="HAD-like"/>
    <property type="match status" value="1"/>
</dbReference>
<name>A0ABT7Q141_9GAMM</name>
<reference evidence="1" key="1">
    <citation type="submission" date="2024-05" db="EMBL/GenBank/DDBJ databases">
        <title>WGS of Aeromonas isolates.</title>
        <authorList>
            <person name="Lee H."/>
        </authorList>
    </citation>
    <scope>NUCLEOTIDE SEQUENCE</scope>
    <source>
        <strain evidence="1">SU58-3</strain>
    </source>
</reference>
<comment type="caution">
    <text evidence="1">The sequence shown here is derived from an EMBL/GenBank/DDBJ whole genome shotgun (WGS) entry which is preliminary data.</text>
</comment>
<proteinExistence type="predicted"/>
<gene>
    <name evidence="1" type="ORF">OB935_12370</name>
</gene>
<dbReference type="CDD" id="cd01427">
    <property type="entry name" value="HAD_like"/>
    <property type="match status" value="1"/>
</dbReference>
<dbReference type="Gene3D" id="1.10.150.400">
    <property type="match status" value="1"/>
</dbReference>
<dbReference type="EMBL" id="JAOPLL010000005">
    <property type="protein sequence ID" value="MDM5072621.1"/>
    <property type="molecule type" value="Genomic_DNA"/>
</dbReference>